<dbReference type="Pfam" id="PF00437">
    <property type="entry name" value="T2SSE"/>
    <property type="match status" value="1"/>
</dbReference>
<dbReference type="GO" id="GO:0016887">
    <property type="term" value="F:ATP hydrolysis activity"/>
    <property type="evidence" value="ECO:0007669"/>
    <property type="project" value="TreeGrafter"/>
</dbReference>
<reference evidence="5 6" key="1">
    <citation type="journal article" date="2015" name="Nature">
        <title>rRNA introns, odd ribosomes, and small enigmatic genomes across a large radiation of phyla.</title>
        <authorList>
            <person name="Brown C.T."/>
            <person name="Hug L.A."/>
            <person name="Thomas B.C."/>
            <person name="Sharon I."/>
            <person name="Castelle C.J."/>
            <person name="Singh A."/>
            <person name="Wilkins M.J."/>
            <person name="Williams K.H."/>
            <person name="Banfield J.F."/>
        </authorList>
    </citation>
    <scope>NUCLEOTIDE SEQUENCE [LARGE SCALE GENOMIC DNA]</scope>
</reference>
<organism evidence="5 6">
    <name type="scientific">Candidatus Yanofskybacteria bacterium GW2011_GWD2_39_48</name>
    <dbReference type="NCBI Taxonomy" id="1619031"/>
    <lineage>
        <taxon>Bacteria</taxon>
        <taxon>Candidatus Yanofskyibacteriota</taxon>
    </lineage>
</organism>
<dbReference type="CDD" id="cd01129">
    <property type="entry name" value="PulE-GspE-like"/>
    <property type="match status" value="1"/>
</dbReference>
<dbReference type="InterPro" id="IPR037257">
    <property type="entry name" value="T2SS_E_N_sf"/>
</dbReference>
<evidence type="ECO:0000256" key="1">
    <source>
        <dbReference type="ARBA" id="ARBA00006611"/>
    </source>
</evidence>
<dbReference type="InterPro" id="IPR001482">
    <property type="entry name" value="T2SS/T4SS_dom"/>
</dbReference>
<dbReference type="Gene3D" id="3.30.450.90">
    <property type="match status" value="1"/>
</dbReference>
<gene>
    <name evidence="5" type="ORF">UT53_C0016G0008</name>
</gene>
<feature type="domain" description="Bacterial type II secretion system protein E" evidence="4">
    <location>
        <begin position="363"/>
        <end position="377"/>
    </location>
</feature>
<comment type="similarity">
    <text evidence="1">Belongs to the GSP E family.</text>
</comment>
<accession>A0A0G0P6B4</accession>
<dbReference type="PANTHER" id="PTHR30258">
    <property type="entry name" value="TYPE II SECRETION SYSTEM PROTEIN GSPE-RELATED"/>
    <property type="match status" value="1"/>
</dbReference>
<dbReference type="PANTHER" id="PTHR30258:SF1">
    <property type="entry name" value="PROTEIN TRANSPORT PROTEIN HOFB HOMOLOG"/>
    <property type="match status" value="1"/>
</dbReference>
<dbReference type="GO" id="GO:0005524">
    <property type="term" value="F:ATP binding"/>
    <property type="evidence" value="ECO:0007669"/>
    <property type="project" value="UniProtKB-KW"/>
</dbReference>
<protein>
    <recommendedName>
        <fullName evidence="4">Bacterial type II secretion system protein E domain-containing protein</fullName>
    </recommendedName>
</protein>
<comment type="caution">
    <text evidence="5">The sequence shown here is derived from an EMBL/GenBank/DDBJ whole genome shotgun (WGS) entry which is preliminary data.</text>
</comment>
<dbReference type="Gene3D" id="3.40.50.300">
    <property type="entry name" value="P-loop containing nucleotide triphosphate hydrolases"/>
    <property type="match status" value="1"/>
</dbReference>
<keyword evidence="3" id="KW-0067">ATP-binding</keyword>
<name>A0A0G0P6B4_9BACT</name>
<dbReference type="PROSITE" id="PS00662">
    <property type="entry name" value="T2SP_E"/>
    <property type="match status" value="1"/>
</dbReference>
<dbReference type="SUPFAM" id="SSF52540">
    <property type="entry name" value="P-loop containing nucleoside triphosphate hydrolases"/>
    <property type="match status" value="1"/>
</dbReference>
<dbReference type="PATRIC" id="fig|1619031.3.peg.353"/>
<dbReference type="SUPFAM" id="SSF160246">
    <property type="entry name" value="EspE N-terminal domain-like"/>
    <property type="match status" value="1"/>
</dbReference>
<dbReference type="Proteomes" id="UP000034764">
    <property type="component" value="Unassembled WGS sequence"/>
</dbReference>
<keyword evidence="2" id="KW-0547">Nucleotide-binding</keyword>
<dbReference type="InterPro" id="IPR003593">
    <property type="entry name" value="AAA+_ATPase"/>
</dbReference>
<evidence type="ECO:0000259" key="4">
    <source>
        <dbReference type="PROSITE" id="PS00662"/>
    </source>
</evidence>
<dbReference type="AlphaFoldDB" id="A0A0G0P6B4"/>
<dbReference type="InterPro" id="IPR007831">
    <property type="entry name" value="T2SS_GspE_N"/>
</dbReference>
<dbReference type="EMBL" id="LBXD01000016">
    <property type="protein sequence ID" value="KKR23508.1"/>
    <property type="molecule type" value="Genomic_DNA"/>
</dbReference>
<dbReference type="Pfam" id="PF05157">
    <property type="entry name" value="MshEN"/>
    <property type="match status" value="1"/>
</dbReference>
<sequence length="555" mass="61784">MVNKSNNPQLEEALNNKLNDIELERQEEHYKNLSSSLGLPFSNFKSVPSDPDALKALPENTARTSSLCPFSKLGNKLGVAIIDPKIPETESTLKDLETKGFVLKIYITSPDGLRRLLSRYASIKTSEIFEVGAIDVSGEDLKKFQAEIKNITDLKNKVTQISTTKLLEILIAGALKIGASDIHFEPEQVATRLRYRMDGVLADITELKKTDYSKLVSRIKVLTKMKLNIHNTPQDGRFTIKQESVLIEVRVSILPSEYGETIVMRLLDPRKIKQHLDELGIRKDLLELIKKQLARPTGTLLTTGPTGSGKTTSLYAFINYLNGPETKIITIEDPIEYHVTGISQTQVDPTKGYTFANGLRAIVRQDPDIILVGEIRDMETAEIALHAALTGHLVLSTLHTNDAAGTIPRLIDLGIKPQTLAPAISMAMAQRLVRKLCLKCRVEKEIGDNLAKTIKDKLEPLKERFDIKDINEKTKIYYPGKCIECNETGYKDRVGIYEAFTISREIERMILASPTVSDIADQAAKEGMTTMLQDAYLKLLDGVTSIGEIERVLGI</sequence>
<evidence type="ECO:0000313" key="6">
    <source>
        <dbReference type="Proteomes" id="UP000034764"/>
    </source>
</evidence>
<dbReference type="InterPro" id="IPR027417">
    <property type="entry name" value="P-loop_NTPase"/>
</dbReference>
<evidence type="ECO:0000256" key="3">
    <source>
        <dbReference type="ARBA" id="ARBA00022840"/>
    </source>
</evidence>
<proteinExistence type="inferred from homology"/>
<evidence type="ECO:0000256" key="2">
    <source>
        <dbReference type="ARBA" id="ARBA00022741"/>
    </source>
</evidence>
<evidence type="ECO:0000313" key="5">
    <source>
        <dbReference type="EMBL" id="KKR23508.1"/>
    </source>
</evidence>
<dbReference type="SMART" id="SM00382">
    <property type="entry name" value="AAA"/>
    <property type="match status" value="1"/>
</dbReference>
<dbReference type="GO" id="GO:0005886">
    <property type="term" value="C:plasma membrane"/>
    <property type="evidence" value="ECO:0007669"/>
    <property type="project" value="TreeGrafter"/>
</dbReference>